<dbReference type="InterPro" id="IPR036388">
    <property type="entry name" value="WH-like_DNA-bd_sf"/>
</dbReference>
<dbReference type="Gene3D" id="1.10.10.10">
    <property type="entry name" value="Winged helix-like DNA-binding domain superfamily/Winged helix DNA-binding domain"/>
    <property type="match status" value="1"/>
</dbReference>
<dbReference type="AlphaFoldDB" id="A0A154MNA6"/>
<protein>
    <submittedName>
        <fullName evidence="4">Transcriptional regulator</fullName>
    </submittedName>
</protein>
<gene>
    <name evidence="5" type="ORF">ATP06_0203205</name>
    <name evidence="4" type="ORF">AVL48_30700</name>
</gene>
<keyword evidence="1" id="KW-0805">Transcription regulation</keyword>
<dbReference type="Gene3D" id="3.30.450.40">
    <property type="match status" value="1"/>
</dbReference>
<feature type="domain" description="ANTAR" evidence="3">
    <location>
        <begin position="166"/>
        <end position="227"/>
    </location>
</feature>
<dbReference type="SMART" id="SM00065">
    <property type="entry name" value="GAF"/>
    <property type="match status" value="1"/>
</dbReference>
<evidence type="ECO:0000313" key="4">
    <source>
        <dbReference type="EMBL" id="KZB85814.1"/>
    </source>
</evidence>
<dbReference type="EMBL" id="LOBU02000004">
    <property type="protein sequence ID" value="OKA10432.1"/>
    <property type="molecule type" value="Genomic_DNA"/>
</dbReference>
<dbReference type="InterPro" id="IPR012074">
    <property type="entry name" value="GAF_ANTAR"/>
</dbReference>
<sequence>MIEDRIVDALAELADTLLGDFDVIEFLHLLAERCTQLLDADAAGVLLTTQHGPLRLAATSEERIRLTELFHLQTEEGPSLDAFRSGARVEEPDLHAAPARWPRFAIASTNAGFAAIAAIPMRLRGEAVGVLNILRRTRGEFGVRDLRAAQALADVATIGLFQHRPARHYEFVTEQLQATLESLVVVEQAKGFVAEHLAVDMAAALSALRRYASRHDLKLSAVAGAVVEGDLSAGALLDVPE</sequence>
<dbReference type="SMART" id="SM01012">
    <property type="entry name" value="ANTAR"/>
    <property type="match status" value="1"/>
</dbReference>
<reference evidence="4 6" key="1">
    <citation type="submission" date="2015-12" db="EMBL/GenBank/DDBJ databases">
        <title>Amycolatopsis regifaucium genome sequencing and assembly.</title>
        <authorList>
            <person name="Mayilraj S."/>
        </authorList>
    </citation>
    <scope>NUCLEOTIDE SEQUENCE [LARGE SCALE GENOMIC DNA]</scope>
    <source>
        <strain evidence="4 6">GY080</strain>
    </source>
</reference>
<evidence type="ECO:0000256" key="2">
    <source>
        <dbReference type="ARBA" id="ARBA00023163"/>
    </source>
</evidence>
<dbReference type="InterPro" id="IPR003018">
    <property type="entry name" value="GAF"/>
</dbReference>
<dbReference type="Pfam" id="PF03861">
    <property type="entry name" value="ANTAR"/>
    <property type="match status" value="1"/>
</dbReference>
<dbReference type="RefSeq" id="WP_061983328.1">
    <property type="nucleotide sequence ID" value="NZ_FOPQ01000013.1"/>
</dbReference>
<dbReference type="Proteomes" id="UP000076321">
    <property type="component" value="Unassembled WGS sequence"/>
</dbReference>
<comment type="caution">
    <text evidence="4">The sequence shown here is derived from an EMBL/GenBank/DDBJ whole genome shotgun (WGS) entry which is preliminary data.</text>
</comment>
<dbReference type="PROSITE" id="PS50921">
    <property type="entry name" value="ANTAR"/>
    <property type="match status" value="1"/>
</dbReference>
<dbReference type="InterPro" id="IPR005561">
    <property type="entry name" value="ANTAR"/>
</dbReference>
<dbReference type="Pfam" id="PF13185">
    <property type="entry name" value="GAF_2"/>
    <property type="match status" value="1"/>
</dbReference>
<keyword evidence="7" id="KW-1185">Reference proteome</keyword>
<name>A0A154MNA6_9PSEU</name>
<dbReference type="OrthoDB" id="3683444at2"/>
<dbReference type="SUPFAM" id="SSF55781">
    <property type="entry name" value="GAF domain-like"/>
    <property type="match status" value="1"/>
</dbReference>
<dbReference type="PIRSF" id="PIRSF036625">
    <property type="entry name" value="GAF_ANTAR"/>
    <property type="match status" value="1"/>
</dbReference>
<reference evidence="5 7" key="2">
    <citation type="submission" date="2016-11" db="EMBL/GenBank/DDBJ databases">
        <title>Genome sequencing of Amycolatopsis regifaucium.</title>
        <authorList>
            <person name="Mayilraj S."/>
            <person name="Kaur N."/>
        </authorList>
    </citation>
    <scope>NUCLEOTIDE SEQUENCE [LARGE SCALE GENOMIC DNA]</scope>
    <source>
        <strain evidence="5 7">GY080</strain>
    </source>
</reference>
<evidence type="ECO:0000256" key="1">
    <source>
        <dbReference type="ARBA" id="ARBA00023015"/>
    </source>
</evidence>
<evidence type="ECO:0000313" key="6">
    <source>
        <dbReference type="Proteomes" id="UP000076321"/>
    </source>
</evidence>
<evidence type="ECO:0000313" key="5">
    <source>
        <dbReference type="EMBL" id="OKA10432.1"/>
    </source>
</evidence>
<evidence type="ECO:0000259" key="3">
    <source>
        <dbReference type="PROSITE" id="PS50921"/>
    </source>
</evidence>
<proteinExistence type="predicted"/>
<keyword evidence="2" id="KW-0804">Transcription</keyword>
<dbReference type="GO" id="GO:0003723">
    <property type="term" value="F:RNA binding"/>
    <property type="evidence" value="ECO:0007669"/>
    <property type="project" value="InterPro"/>
</dbReference>
<dbReference type="Proteomes" id="UP000186883">
    <property type="component" value="Unassembled WGS sequence"/>
</dbReference>
<dbReference type="EMBL" id="LQCI01000010">
    <property type="protein sequence ID" value="KZB85814.1"/>
    <property type="molecule type" value="Genomic_DNA"/>
</dbReference>
<evidence type="ECO:0000313" key="7">
    <source>
        <dbReference type="Proteomes" id="UP000186883"/>
    </source>
</evidence>
<dbReference type="InterPro" id="IPR029016">
    <property type="entry name" value="GAF-like_dom_sf"/>
</dbReference>
<accession>A0A154MNA6</accession>
<organism evidence="4 6">
    <name type="scientific">Amycolatopsis regifaucium</name>
    <dbReference type="NCBI Taxonomy" id="546365"/>
    <lineage>
        <taxon>Bacteria</taxon>
        <taxon>Bacillati</taxon>
        <taxon>Actinomycetota</taxon>
        <taxon>Actinomycetes</taxon>
        <taxon>Pseudonocardiales</taxon>
        <taxon>Pseudonocardiaceae</taxon>
        <taxon>Amycolatopsis</taxon>
    </lineage>
</organism>